<name>A0ACA9SQ31_9GLOM</name>
<evidence type="ECO:0000313" key="1">
    <source>
        <dbReference type="EMBL" id="CAG8844573.1"/>
    </source>
</evidence>
<sequence>NKITTEWKAAPKVCYFCDQEGHIKKNTSNSKTQEAVSLSRTEEKEEPKEA</sequence>
<dbReference type="Proteomes" id="UP000789920">
    <property type="component" value="Unassembled WGS sequence"/>
</dbReference>
<proteinExistence type="predicted"/>
<accession>A0ACA9SQ31</accession>
<dbReference type="EMBL" id="CAJVQC010143224">
    <property type="protein sequence ID" value="CAG8844573.1"/>
    <property type="molecule type" value="Genomic_DNA"/>
</dbReference>
<comment type="caution">
    <text evidence="1">The sequence shown here is derived from an EMBL/GenBank/DDBJ whole genome shotgun (WGS) entry which is preliminary data.</text>
</comment>
<reference evidence="1" key="1">
    <citation type="submission" date="2021-06" db="EMBL/GenBank/DDBJ databases">
        <authorList>
            <person name="Kallberg Y."/>
            <person name="Tangrot J."/>
            <person name="Rosling A."/>
        </authorList>
    </citation>
    <scope>NUCLEOTIDE SEQUENCE</scope>
    <source>
        <strain evidence="1">MA461A</strain>
    </source>
</reference>
<protein>
    <submittedName>
        <fullName evidence="1">11001_t:CDS:1</fullName>
    </submittedName>
</protein>
<organism evidence="1 2">
    <name type="scientific">Racocetra persica</name>
    <dbReference type="NCBI Taxonomy" id="160502"/>
    <lineage>
        <taxon>Eukaryota</taxon>
        <taxon>Fungi</taxon>
        <taxon>Fungi incertae sedis</taxon>
        <taxon>Mucoromycota</taxon>
        <taxon>Glomeromycotina</taxon>
        <taxon>Glomeromycetes</taxon>
        <taxon>Diversisporales</taxon>
        <taxon>Gigasporaceae</taxon>
        <taxon>Racocetra</taxon>
    </lineage>
</organism>
<gene>
    <name evidence="1" type="ORF">RPERSI_LOCUS33268</name>
</gene>
<evidence type="ECO:0000313" key="2">
    <source>
        <dbReference type="Proteomes" id="UP000789920"/>
    </source>
</evidence>
<feature type="non-terminal residue" evidence="1">
    <location>
        <position position="1"/>
    </location>
</feature>
<keyword evidence="2" id="KW-1185">Reference proteome</keyword>